<dbReference type="Proteomes" id="UP000186868">
    <property type="component" value="Unassembled WGS sequence"/>
</dbReference>
<accession>A0A1U7HFB0</accession>
<keyword evidence="3" id="KW-1185">Reference proteome</keyword>
<evidence type="ECO:0000313" key="3">
    <source>
        <dbReference type="Proteomes" id="UP000186868"/>
    </source>
</evidence>
<evidence type="ECO:0008006" key="4">
    <source>
        <dbReference type="Google" id="ProtNLM"/>
    </source>
</evidence>
<feature type="transmembrane region" description="Helical" evidence="1">
    <location>
        <begin position="31"/>
        <end position="52"/>
    </location>
</feature>
<proteinExistence type="predicted"/>
<name>A0A1U7HFB0_9CYAN</name>
<evidence type="ECO:0000256" key="1">
    <source>
        <dbReference type="SAM" id="Phobius"/>
    </source>
</evidence>
<protein>
    <recommendedName>
        <fullName evidence="4">Transmembrane protein</fullName>
    </recommendedName>
</protein>
<dbReference type="AlphaFoldDB" id="A0A1U7HFB0"/>
<dbReference type="EMBL" id="MRCB01000015">
    <property type="protein sequence ID" value="OKH22235.1"/>
    <property type="molecule type" value="Genomic_DNA"/>
</dbReference>
<keyword evidence="1" id="KW-1133">Transmembrane helix</keyword>
<gene>
    <name evidence="2" type="ORF">NIES593_13650</name>
</gene>
<reference evidence="2 3" key="1">
    <citation type="submission" date="2016-11" db="EMBL/GenBank/DDBJ databases">
        <title>Draft Genome Sequences of Nine Cyanobacterial Strains from Diverse Habitats.</title>
        <authorList>
            <person name="Zhu T."/>
            <person name="Hou S."/>
            <person name="Lu X."/>
            <person name="Hess W.R."/>
        </authorList>
    </citation>
    <scope>NUCLEOTIDE SEQUENCE [LARGE SCALE GENOMIC DNA]</scope>
    <source>
        <strain evidence="2 3">NIES-593</strain>
    </source>
</reference>
<dbReference type="RefSeq" id="WP_073600109.1">
    <property type="nucleotide sequence ID" value="NZ_MRCB01000015.1"/>
</dbReference>
<sequence>MPLNFTSFKHPEYIATQQNYSNQICQSKPQFFLGVTSFLLVPLCLVLGMFLFQKFRTQHYPITLHQQKELLEKMWQINSSR</sequence>
<evidence type="ECO:0000313" key="2">
    <source>
        <dbReference type="EMBL" id="OKH22235.1"/>
    </source>
</evidence>
<keyword evidence="1" id="KW-0472">Membrane</keyword>
<keyword evidence="1" id="KW-0812">Transmembrane</keyword>
<organism evidence="2 3">
    <name type="scientific">Hydrococcus rivularis NIES-593</name>
    <dbReference type="NCBI Taxonomy" id="1921803"/>
    <lineage>
        <taxon>Bacteria</taxon>
        <taxon>Bacillati</taxon>
        <taxon>Cyanobacteriota</taxon>
        <taxon>Cyanophyceae</taxon>
        <taxon>Pleurocapsales</taxon>
        <taxon>Hydrococcaceae</taxon>
        <taxon>Hydrococcus</taxon>
    </lineage>
</organism>
<comment type="caution">
    <text evidence="2">The sequence shown here is derived from an EMBL/GenBank/DDBJ whole genome shotgun (WGS) entry which is preliminary data.</text>
</comment>